<organism evidence="1 2">
    <name type="scientific">Serendipita indica (strain DSM 11827)</name>
    <name type="common">Root endophyte fungus</name>
    <name type="synonym">Piriformospora indica</name>
    <dbReference type="NCBI Taxonomy" id="1109443"/>
    <lineage>
        <taxon>Eukaryota</taxon>
        <taxon>Fungi</taxon>
        <taxon>Dikarya</taxon>
        <taxon>Basidiomycota</taxon>
        <taxon>Agaricomycotina</taxon>
        <taxon>Agaricomycetes</taxon>
        <taxon>Sebacinales</taxon>
        <taxon>Serendipitaceae</taxon>
        <taxon>Serendipita</taxon>
    </lineage>
</organism>
<reference evidence="1 2" key="1">
    <citation type="journal article" date="2011" name="PLoS Pathog.">
        <title>Endophytic Life Strategies Decoded by Genome and Transcriptome Analyses of the Mutualistic Root Symbiont Piriformospora indica.</title>
        <authorList>
            <person name="Zuccaro A."/>
            <person name="Lahrmann U."/>
            <person name="Guldener U."/>
            <person name="Langen G."/>
            <person name="Pfiffi S."/>
            <person name="Biedenkopf D."/>
            <person name="Wong P."/>
            <person name="Samans B."/>
            <person name="Grimm C."/>
            <person name="Basiewicz M."/>
            <person name="Murat C."/>
            <person name="Martin F."/>
            <person name="Kogel K.H."/>
        </authorList>
    </citation>
    <scope>NUCLEOTIDE SEQUENCE [LARGE SCALE GENOMIC DNA]</scope>
    <source>
        <strain evidence="1 2">DSM 11827</strain>
    </source>
</reference>
<dbReference type="HOGENOM" id="CLU_2109938_0_0_1"/>
<evidence type="ECO:0000313" key="1">
    <source>
        <dbReference type="EMBL" id="CCA73935.1"/>
    </source>
</evidence>
<keyword evidence="2" id="KW-1185">Reference proteome</keyword>
<dbReference type="InParanoid" id="G4TRJ2"/>
<protein>
    <submittedName>
        <fullName evidence="1">Uncharacterized protein</fullName>
    </submittedName>
</protein>
<dbReference type="EMBL" id="CAFZ01000264">
    <property type="protein sequence ID" value="CCA73935.1"/>
    <property type="molecule type" value="Genomic_DNA"/>
</dbReference>
<accession>G4TRJ2</accession>
<sequence>MWPSTAHPAPCGFRAHLAIVGVCSHSKFEAAESVSPLTSTYVFTHTSILTNRRPYLPTPYRRYPLAFMPTTSTTISIVVVAIFNSSSDSIYVGSRSYFSDEPQEWRNTTRDESRD</sequence>
<name>G4TRJ2_SERID</name>
<comment type="caution">
    <text evidence="1">The sequence shown here is derived from an EMBL/GenBank/DDBJ whole genome shotgun (WGS) entry which is preliminary data.</text>
</comment>
<gene>
    <name evidence="1" type="ORF">PIIN_07888</name>
</gene>
<evidence type="ECO:0000313" key="2">
    <source>
        <dbReference type="Proteomes" id="UP000007148"/>
    </source>
</evidence>
<dbReference type="Proteomes" id="UP000007148">
    <property type="component" value="Unassembled WGS sequence"/>
</dbReference>
<proteinExistence type="predicted"/>
<dbReference type="AlphaFoldDB" id="G4TRJ2"/>